<feature type="domain" description="FAD-binding PCMH-type" evidence="1">
    <location>
        <begin position="310"/>
        <end position="470"/>
    </location>
</feature>
<dbReference type="SUPFAM" id="SSF56176">
    <property type="entry name" value="FAD-binding/transporter-associated domain-like"/>
    <property type="match status" value="1"/>
</dbReference>
<name>A0A7W6IJH1_9HYPH</name>
<dbReference type="InterPro" id="IPR016169">
    <property type="entry name" value="FAD-bd_PCMH_sub2"/>
</dbReference>
<gene>
    <name evidence="2" type="ORF">GGR20_000371</name>
</gene>
<dbReference type="AlphaFoldDB" id="A0A7W6IJH1"/>
<protein>
    <submittedName>
        <fullName evidence="2">Nucleoside-diphosphate-sugar epimerase</fullName>
    </submittedName>
</protein>
<proteinExistence type="predicted"/>
<dbReference type="InterPro" id="IPR016166">
    <property type="entry name" value="FAD-bd_PCMH"/>
</dbReference>
<dbReference type="PANTHER" id="PTHR43245">
    <property type="entry name" value="BIFUNCTIONAL POLYMYXIN RESISTANCE PROTEIN ARNA"/>
    <property type="match status" value="1"/>
</dbReference>
<dbReference type="PROSITE" id="PS51387">
    <property type="entry name" value="FAD_PCMH"/>
    <property type="match status" value="1"/>
</dbReference>
<reference evidence="2 3" key="1">
    <citation type="submission" date="2020-08" db="EMBL/GenBank/DDBJ databases">
        <title>Genomic Encyclopedia of Type Strains, Phase IV (KMG-IV): sequencing the most valuable type-strain genomes for metagenomic binning, comparative biology and taxonomic classification.</title>
        <authorList>
            <person name="Goeker M."/>
        </authorList>
    </citation>
    <scope>NUCLEOTIDE SEQUENCE [LARGE SCALE GENOMIC DNA]</scope>
    <source>
        <strain evidence="2 3">DSM 23447</strain>
    </source>
</reference>
<dbReference type="InterPro" id="IPR036291">
    <property type="entry name" value="NAD(P)-bd_dom_sf"/>
</dbReference>
<dbReference type="InterPro" id="IPR050177">
    <property type="entry name" value="Lipid_A_modif_metabolic_enz"/>
</dbReference>
<dbReference type="RefSeq" id="WP_183309530.1">
    <property type="nucleotide sequence ID" value="NZ_JACIEW010000001.1"/>
</dbReference>
<sequence length="687" mass="76973">MNRREHIDPTPVPGLSPSVVQPMQICLVGAGGGIGQQLAKTLAVRHKVVAVYRRPPAGAPKGVHTVQFDDKPELAEAVGAAEIVVHAALNTKARGRKFIPANQATTEQLLTHISPDRCKLFVYFSSQVVYAALDPVQQPVQSEDADLSGTRRLDAYTRLKQTEEARVIAACREKGINFLIVRPTMVMGPDMAWSSGIVDAMRMAPFGLRNRTINLIHVVDLAEQLLALIERGVANEVINLGDLDVRSDDYFRHAAALAQRPILLAPDWLGKLGGRFIPSTLWFLGHDVQVSSDKVKTLSGVESGRTLADFFEPPARIVEARSLDVIRNTVRSGKPYHAIGRGYFLWFNDRKQTDQLVMEHYSGIVDFVDNGLTVKAGTTLRTVLDYLVPRGLSLATLPEFVDISAGACFFAEVHGSSGEHISIYDLITAIRYVDESGEEKFSLRDDALWDRLRGDGGIVVTEVTFACQPSRLLANTIEWQRESRLEDYVSGEYRVNFSTTIHWYPRSHELMVYNVNPVAGTVPGDRRPFPPMRGSPHWIQKLLLNLRMRGRQRIVGSSERVLAPWTGVPAKRLLGKFFRDTRRRVRNMEVCVPDTHAPDFVAKLRRHLPEMQLMPGQGIGVRFTRDPATDRGFVWVEMTSRDTSQLHAMVEMARAACGERFWLHRGKYVPHGIEVEHLYIPRHVTPK</sequence>
<dbReference type="InterPro" id="IPR036318">
    <property type="entry name" value="FAD-bd_PCMH-like_sf"/>
</dbReference>
<accession>A0A7W6IJH1</accession>
<dbReference type="Pfam" id="PF01370">
    <property type="entry name" value="Epimerase"/>
    <property type="match status" value="1"/>
</dbReference>
<dbReference type="Proteomes" id="UP000547011">
    <property type="component" value="Unassembled WGS sequence"/>
</dbReference>
<evidence type="ECO:0000259" key="1">
    <source>
        <dbReference type="PROSITE" id="PS51387"/>
    </source>
</evidence>
<dbReference type="Gene3D" id="3.40.50.720">
    <property type="entry name" value="NAD(P)-binding Rossmann-like Domain"/>
    <property type="match status" value="1"/>
</dbReference>
<evidence type="ECO:0000313" key="2">
    <source>
        <dbReference type="EMBL" id="MBB4050753.1"/>
    </source>
</evidence>
<keyword evidence="3" id="KW-1185">Reference proteome</keyword>
<organism evidence="2 3">
    <name type="scientific">Devosia subaequoris</name>
    <dbReference type="NCBI Taxonomy" id="395930"/>
    <lineage>
        <taxon>Bacteria</taxon>
        <taxon>Pseudomonadati</taxon>
        <taxon>Pseudomonadota</taxon>
        <taxon>Alphaproteobacteria</taxon>
        <taxon>Hyphomicrobiales</taxon>
        <taxon>Devosiaceae</taxon>
        <taxon>Devosia</taxon>
    </lineage>
</organism>
<dbReference type="SUPFAM" id="SSF51735">
    <property type="entry name" value="NAD(P)-binding Rossmann-fold domains"/>
    <property type="match status" value="1"/>
</dbReference>
<dbReference type="GO" id="GO:0071949">
    <property type="term" value="F:FAD binding"/>
    <property type="evidence" value="ECO:0007669"/>
    <property type="project" value="InterPro"/>
</dbReference>
<evidence type="ECO:0000313" key="3">
    <source>
        <dbReference type="Proteomes" id="UP000547011"/>
    </source>
</evidence>
<dbReference type="EMBL" id="JACIEW010000001">
    <property type="protein sequence ID" value="MBB4050753.1"/>
    <property type="molecule type" value="Genomic_DNA"/>
</dbReference>
<comment type="caution">
    <text evidence="2">The sequence shown here is derived from an EMBL/GenBank/DDBJ whole genome shotgun (WGS) entry which is preliminary data.</text>
</comment>
<dbReference type="Gene3D" id="3.30.465.10">
    <property type="match status" value="1"/>
</dbReference>
<dbReference type="InterPro" id="IPR001509">
    <property type="entry name" value="Epimerase_deHydtase"/>
</dbReference>